<organism evidence="3">
    <name type="scientific">Noctiluca scintillans</name>
    <name type="common">Sea sparkle</name>
    <name type="synonym">Red tide dinoflagellate</name>
    <dbReference type="NCBI Taxonomy" id="2966"/>
    <lineage>
        <taxon>Eukaryota</taxon>
        <taxon>Sar</taxon>
        <taxon>Alveolata</taxon>
        <taxon>Dinophyceae</taxon>
        <taxon>Noctilucales</taxon>
        <taxon>Noctilucaceae</taxon>
        <taxon>Noctiluca</taxon>
    </lineage>
</organism>
<evidence type="ECO:0000256" key="1">
    <source>
        <dbReference type="SAM" id="Coils"/>
    </source>
</evidence>
<dbReference type="EMBL" id="HBFQ01065243">
    <property type="protein sequence ID" value="CAD8871952.1"/>
    <property type="molecule type" value="Transcribed_RNA"/>
</dbReference>
<reference evidence="3" key="1">
    <citation type="submission" date="2021-01" db="EMBL/GenBank/DDBJ databases">
        <authorList>
            <person name="Corre E."/>
            <person name="Pelletier E."/>
            <person name="Niang G."/>
            <person name="Scheremetjew M."/>
            <person name="Finn R."/>
            <person name="Kale V."/>
            <person name="Holt S."/>
            <person name="Cochrane G."/>
            <person name="Meng A."/>
            <person name="Brown T."/>
            <person name="Cohen L."/>
        </authorList>
    </citation>
    <scope>NUCLEOTIDE SEQUENCE</scope>
</reference>
<gene>
    <name evidence="3" type="ORF">NSCI0253_LOCUS46309</name>
</gene>
<dbReference type="AlphaFoldDB" id="A0A7S1FJB3"/>
<sequence>MGSSVPCCREVEAGDNQEGQIKTLTQSDEPVDFSSETQGPPEGAAEIKDSSTKGCEEVGHDSLESRPPDTKAVVATEAKSEQPVKKPRSRNRSAPKQHASHKSRSAAGAGGSGEWIGTCNKNVLKADPQLTGACSGCQCGNQLELHAVNTEFPLKSPETKAPLTEEQMKKAKEAEARMKAKAKKLEAIGQTLDECNQQ</sequence>
<feature type="compositionally biased region" description="Polar residues" evidence="2">
    <location>
        <begin position="17"/>
        <end position="38"/>
    </location>
</feature>
<protein>
    <submittedName>
        <fullName evidence="3">Uncharacterized protein</fullName>
    </submittedName>
</protein>
<feature type="region of interest" description="Disordered" evidence="2">
    <location>
        <begin position="1"/>
        <end position="117"/>
    </location>
</feature>
<feature type="compositionally biased region" description="Basic and acidic residues" evidence="2">
    <location>
        <begin position="45"/>
        <end position="69"/>
    </location>
</feature>
<name>A0A7S1FJB3_NOCSC</name>
<feature type="compositionally biased region" description="Basic residues" evidence="2">
    <location>
        <begin position="85"/>
        <end position="104"/>
    </location>
</feature>
<keyword evidence="1" id="KW-0175">Coiled coil</keyword>
<proteinExistence type="predicted"/>
<evidence type="ECO:0000256" key="2">
    <source>
        <dbReference type="SAM" id="MobiDB-lite"/>
    </source>
</evidence>
<feature type="coiled-coil region" evidence="1">
    <location>
        <begin position="164"/>
        <end position="191"/>
    </location>
</feature>
<accession>A0A7S1FJB3</accession>
<evidence type="ECO:0000313" key="3">
    <source>
        <dbReference type="EMBL" id="CAD8871952.1"/>
    </source>
</evidence>